<dbReference type="InterPro" id="IPR000594">
    <property type="entry name" value="ThiF_NAD_FAD-bd"/>
</dbReference>
<dbReference type="GO" id="GO:0016779">
    <property type="term" value="F:nucleotidyltransferase activity"/>
    <property type="evidence" value="ECO:0007669"/>
    <property type="project" value="TreeGrafter"/>
</dbReference>
<dbReference type="PANTHER" id="PTHR10953:SF102">
    <property type="entry name" value="ADENYLYLTRANSFERASE AND SULFURTRANSFERASE MOCS3"/>
    <property type="match status" value="1"/>
</dbReference>
<organism evidence="3 4">
    <name type="scientific">Staphylococcus succinus</name>
    <dbReference type="NCBI Taxonomy" id="61015"/>
    <lineage>
        <taxon>Bacteria</taxon>
        <taxon>Bacillati</taxon>
        <taxon>Bacillota</taxon>
        <taxon>Bacilli</taxon>
        <taxon>Bacillales</taxon>
        <taxon>Staphylococcaceae</taxon>
        <taxon>Staphylococcus</taxon>
    </lineage>
</organism>
<name>A0A9Q6MWB0_9STAP</name>
<evidence type="ECO:0000313" key="4">
    <source>
        <dbReference type="Proteomes" id="UP000241960"/>
    </source>
</evidence>
<dbReference type="RefSeq" id="WP_073505347.1">
    <property type="nucleotide sequence ID" value="NZ_CP018199.1"/>
</dbReference>
<evidence type="ECO:0000259" key="2">
    <source>
        <dbReference type="Pfam" id="PF00899"/>
    </source>
</evidence>
<dbReference type="AlphaFoldDB" id="A0A9Q6MWB0"/>
<proteinExistence type="inferred from homology"/>
<dbReference type="InterPro" id="IPR045886">
    <property type="entry name" value="ThiF/MoeB/HesA"/>
</dbReference>
<dbReference type="CDD" id="cd00757">
    <property type="entry name" value="ThiF_MoeB_HesA_family"/>
    <property type="match status" value="1"/>
</dbReference>
<evidence type="ECO:0000256" key="1">
    <source>
        <dbReference type="ARBA" id="ARBA00009919"/>
    </source>
</evidence>
<dbReference type="Pfam" id="PF00899">
    <property type="entry name" value="ThiF"/>
    <property type="match status" value="1"/>
</dbReference>
<accession>A0A9Q6MWB0</accession>
<feature type="domain" description="THIF-type NAD/FAD binding fold" evidence="2">
    <location>
        <begin position="5"/>
        <end position="240"/>
    </location>
</feature>
<comment type="caution">
    <text evidence="3">The sequence shown here is derived from an EMBL/GenBank/DDBJ whole genome shotgun (WGS) entry which is preliminary data.</text>
</comment>
<dbReference type="Gene3D" id="3.40.50.720">
    <property type="entry name" value="NAD(P)-binding Rossmann-like Domain"/>
    <property type="match status" value="1"/>
</dbReference>
<gene>
    <name evidence="3" type="ORF">BU058_00460</name>
</gene>
<reference evidence="3 4" key="1">
    <citation type="journal article" date="2016" name="Front. Microbiol.">
        <title>Comprehensive Phylogenetic Analysis of Bovine Non-aureus Staphylococci Species Based on Whole-Genome Sequencing.</title>
        <authorList>
            <person name="Naushad S."/>
            <person name="Barkema H.W."/>
            <person name="Luby C."/>
            <person name="Condas L.A."/>
            <person name="Nobrega D.B."/>
            <person name="Carson D.A."/>
            <person name="De Buck J."/>
        </authorList>
    </citation>
    <scope>NUCLEOTIDE SEQUENCE [LARGE SCALE GENOMIC DNA]</scope>
    <source>
        <strain evidence="3 4">SNUC 1231</strain>
    </source>
</reference>
<dbReference type="SUPFAM" id="SSF69572">
    <property type="entry name" value="Activating enzymes of the ubiquitin-like proteins"/>
    <property type="match status" value="1"/>
</dbReference>
<dbReference type="GO" id="GO:0008641">
    <property type="term" value="F:ubiquitin-like modifier activating enzyme activity"/>
    <property type="evidence" value="ECO:0007669"/>
    <property type="project" value="InterPro"/>
</dbReference>
<dbReference type="Proteomes" id="UP000241960">
    <property type="component" value="Unassembled WGS sequence"/>
</dbReference>
<dbReference type="EMBL" id="PZFQ01000001">
    <property type="protein sequence ID" value="PTI77713.1"/>
    <property type="molecule type" value="Genomic_DNA"/>
</dbReference>
<sequence length="333" mass="38149">MTQRYNRQIRYDAFGEIGQHQLQHTHVMIMGAGALGSHCAELLTRMGVGKLTIIDMDIVEESNLHRQALYDEKDAAQMLPKVVALKAKLECINSEVDITAVYRELTNTNIEAIINDYQPHIIMDGMDHFEIRYLINEICHKYRLPWIYGAAVGSKGTVYGIDYEGPCLKCLLETIPSTGESCAINGVLPPVIYQVASAEVSELIRWVSGYGFSHKLLTMDCFKMNFKALNINKLKNEDCHVCELSEYKLLNHPSQSKIEKQCGDAFLLRFNQKIFDHVDYLPVKVVRHNPFAKVMRYKDCHMTVFKDGRMNVYGIENEQQAILLYEKFIKCLK</sequence>
<protein>
    <submittedName>
        <fullName evidence="3">Thiamine/molybdopterin biosynthesis protein</fullName>
    </submittedName>
</protein>
<comment type="similarity">
    <text evidence="1">Belongs to the HesA/MoeB/ThiF family.</text>
</comment>
<dbReference type="PANTHER" id="PTHR10953">
    <property type="entry name" value="UBIQUITIN-ACTIVATING ENZYME E1"/>
    <property type="match status" value="1"/>
</dbReference>
<dbReference type="GO" id="GO:0005829">
    <property type="term" value="C:cytosol"/>
    <property type="evidence" value="ECO:0007669"/>
    <property type="project" value="TreeGrafter"/>
</dbReference>
<dbReference type="FunFam" id="3.40.50.720:FF:000080">
    <property type="entry name" value="Thiazole biosynthesis adenylyltransferase ThiF"/>
    <property type="match status" value="1"/>
</dbReference>
<dbReference type="InterPro" id="IPR035985">
    <property type="entry name" value="Ubiquitin-activating_enz"/>
</dbReference>
<evidence type="ECO:0000313" key="3">
    <source>
        <dbReference type="EMBL" id="PTI77713.1"/>
    </source>
</evidence>
<dbReference type="GO" id="GO:0008146">
    <property type="term" value="F:sulfotransferase activity"/>
    <property type="evidence" value="ECO:0007669"/>
    <property type="project" value="TreeGrafter"/>
</dbReference>
<dbReference type="GO" id="GO:0004792">
    <property type="term" value="F:thiosulfate-cyanide sulfurtransferase activity"/>
    <property type="evidence" value="ECO:0007669"/>
    <property type="project" value="TreeGrafter"/>
</dbReference>